<evidence type="ECO:0000256" key="4">
    <source>
        <dbReference type="ARBA" id="ARBA00022803"/>
    </source>
</evidence>
<dbReference type="Gene3D" id="3.40.50.2000">
    <property type="entry name" value="Glycogen Phosphorylase B"/>
    <property type="match status" value="1"/>
</dbReference>
<feature type="domain" description="O-GlcNAc transferase C-terminal" evidence="5">
    <location>
        <begin position="1"/>
        <end position="114"/>
    </location>
</feature>
<keyword evidence="7" id="KW-1185">Reference proteome</keyword>
<protein>
    <submittedName>
        <fullName evidence="6">Glycosyl transferase family 41-domain-containing protein</fullName>
    </submittedName>
</protein>
<dbReference type="PANTHER" id="PTHR44998">
    <property type="match status" value="1"/>
</dbReference>
<name>A0A4V1J4H8_9FUNG</name>
<comment type="pathway">
    <text evidence="1">Protein modification; protein glycosylation.</text>
</comment>
<proteinExistence type="predicted"/>
<dbReference type="GO" id="GO:0016757">
    <property type="term" value="F:glycosyltransferase activity"/>
    <property type="evidence" value="ECO:0007669"/>
    <property type="project" value="TreeGrafter"/>
</dbReference>
<gene>
    <name evidence="6" type="ORF">BJ085DRAFT_17138</name>
</gene>
<keyword evidence="4" id="KW-0802">TPR repeat</keyword>
<evidence type="ECO:0000313" key="6">
    <source>
        <dbReference type="EMBL" id="RKP35609.1"/>
    </source>
</evidence>
<dbReference type="Proteomes" id="UP000268162">
    <property type="component" value="Unassembled WGS sequence"/>
</dbReference>
<evidence type="ECO:0000313" key="7">
    <source>
        <dbReference type="Proteomes" id="UP000268162"/>
    </source>
</evidence>
<reference evidence="7" key="1">
    <citation type="journal article" date="2018" name="Nat. Microbiol.">
        <title>Leveraging single-cell genomics to expand the fungal tree of life.</title>
        <authorList>
            <person name="Ahrendt S.R."/>
            <person name="Quandt C.A."/>
            <person name="Ciobanu D."/>
            <person name="Clum A."/>
            <person name="Salamov A."/>
            <person name="Andreopoulos B."/>
            <person name="Cheng J.F."/>
            <person name="Woyke T."/>
            <person name="Pelin A."/>
            <person name="Henrissat B."/>
            <person name="Reynolds N.K."/>
            <person name="Benny G.L."/>
            <person name="Smith M.E."/>
            <person name="James T.Y."/>
            <person name="Grigoriev I.V."/>
        </authorList>
    </citation>
    <scope>NUCLEOTIDE SEQUENCE [LARGE SCALE GENOMIC DNA]</scope>
    <source>
        <strain evidence="7">RSA 468</strain>
    </source>
</reference>
<dbReference type="Pfam" id="PF13844">
    <property type="entry name" value="Glyco_transf_41"/>
    <property type="match status" value="2"/>
</dbReference>
<evidence type="ECO:0000256" key="1">
    <source>
        <dbReference type="ARBA" id="ARBA00004922"/>
    </source>
</evidence>
<feature type="domain" description="O-GlcNAc transferase C-terminal" evidence="5">
    <location>
        <begin position="204"/>
        <end position="364"/>
    </location>
</feature>
<dbReference type="EMBL" id="ML002828">
    <property type="protein sequence ID" value="RKP35609.1"/>
    <property type="molecule type" value="Genomic_DNA"/>
</dbReference>
<dbReference type="STRING" id="215637.A0A4V1J4H8"/>
<keyword evidence="2 6" id="KW-0808">Transferase</keyword>
<organism evidence="6 7">
    <name type="scientific">Dimargaris cristalligena</name>
    <dbReference type="NCBI Taxonomy" id="215637"/>
    <lineage>
        <taxon>Eukaryota</taxon>
        <taxon>Fungi</taxon>
        <taxon>Fungi incertae sedis</taxon>
        <taxon>Zoopagomycota</taxon>
        <taxon>Kickxellomycotina</taxon>
        <taxon>Dimargaritomycetes</taxon>
        <taxon>Dimargaritales</taxon>
        <taxon>Dimargaritaceae</taxon>
        <taxon>Dimargaris</taxon>
    </lineage>
</organism>
<sequence length="502" mass="58003">MQSVFGFHNRNRFRVYCYATTASDHSPYRQKIEREADVFLDVSSWATKDIIERVLQDQIHILINLNGYTKGARNEVFAARPAPVQISYMGFAGTLGAQWTDWFVTDPIVCPQDTVQPELWYKRRQEQHQKMAAGNSDQWVYTERMIYMPHSYFVDDHRQGFREKDDISPGHLHLSDHMTEAQLETRWLYEQDRRWAMRHELFPQFPDDWFIFANFNQLYKIDPIIFRIWIKILVRVPKSIIWLLNFPAAGKEHLTRTALQWHAGDPTVAQRIVFTDVAPKEVHIHRGRVADVFLDTPECNGHTTAVDILWSGTPIVTWPRNYHKLCSRVAASVCLATGLAESMIVQTGQEYEDLAVQLATTVRYDYIPRMAEPPPSYHRVGHGTVMNLRKHLFLHRDTNRLFDTPRWTRNLEKGYAEAWRRWESGEEFLYTPTELTALDPRVAGDTDPSSSLNSSAAMGNSTVTDQIQRANGTFGLGSRGSIYVQDDDDGAMSAQFCRTQNI</sequence>
<dbReference type="Gene3D" id="3.40.50.11380">
    <property type="match status" value="1"/>
</dbReference>
<dbReference type="InterPro" id="IPR029489">
    <property type="entry name" value="OGT/SEC/SPY_C"/>
</dbReference>
<dbReference type="AlphaFoldDB" id="A0A4V1J4H8"/>
<dbReference type="GO" id="GO:0006493">
    <property type="term" value="P:protein O-linked glycosylation"/>
    <property type="evidence" value="ECO:0007669"/>
    <property type="project" value="TreeGrafter"/>
</dbReference>
<evidence type="ECO:0000256" key="3">
    <source>
        <dbReference type="ARBA" id="ARBA00022737"/>
    </source>
</evidence>
<evidence type="ECO:0000256" key="2">
    <source>
        <dbReference type="ARBA" id="ARBA00022679"/>
    </source>
</evidence>
<keyword evidence="3" id="KW-0677">Repeat</keyword>
<accession>A0A4V1J4H8</accession>
<evidence type="ECO:0000259" key="5">
    <source>
        <dbReference type="Pfam" id="PF13844"/>
    </source>
</evidence>
<dbReference type="PANTHER" id="PTHR44998:SF1">
    <property type="entry name" value="UDP-N-ACETYLGLUCOSAMINE--PEPTIDE N-ACETYLGLUCOSAMINYLTRANSFERASE 110 KDA SUBUNIT"/>
    <property type="match status" value="1"/>
</dbReference>